<dbReference type="GO" id="GO:0022857">
    <property type="term" value="F:transmembrane transporter activity"/>
    <property type="evidence" value="ECO:0007669"/>
    <property type="project" value="InterPro"/>
</dbReference>
<evidence type="ECO:0000256" key="6">
    <source>
        <dbReference type="ARBA" id="ARBA00034125"/>
    </source>
</evidence>
<evidence type="ECO:0000313" key="10">
    <source>
        <dbReference type="EMBL" id="RMB61985.1"/>
    </source>
</evidence>
<dbReference type="OrthoDB" id="9763957at2"/>
<feature type="transmembrane region" description="Helical" evidence="7">
    <location>
        <begin position="329"/>
        <end position="348"/>
    </location>
</feature>
<dbReference type="EMBL" id="REFW01000001">
    <property type="protein sequence ID" value="RMB61985.1"/>
    <property type="molecule type" value="Genomic_DNA"/>
</dbReference>
<evidence type="ECO:0000256" key="7">
    <source>
        <dbReference type="SAM" id="Phobius"/>
    </source>
</evidence>
<dbReference type="InterPro" id="IPR010619">
    <property type="entry name" value="ThrE-like_N"/>
</dbReference>
<dbReference type="AlphaFoldDB" id="A0A3M0GAE3"/>
<keyword evidence="5 7" id="KW-0472">Membrane</keyword>
<keyword evidence="3 7" id="KW-0812">Transmembrane</keyword>
<dbReference type="Proteomes" id="UP000275256">
    <property type="component" value="Unassembled WGS sequence"/>
</dbReference>
<comment type="subcellular location">
    <subcellularLocation>
        <location evidence="1">Cell membrane</location>
        <topology evidence="1">Multi-pass membrane protein</topology>
    </subcellularLocation>
</comment>
<protein>
    <submittedName>
        <fullName evidence="10">Threonine/serine exporter family protein</fullName>
    </submittedName>
</protein>
<feature type="transmembrane region" description="Helical" evidence="7">
    <location>
        <begin position="354"/>
        <end position="373"/>
    </location>
</feature>
<feature type="transmembrane region" description="Helical" evidence="7">
    <location>
        <begin position="380"/>
        <end position="398"/>
    </location>
</feature>
<organism evidence="10 11">
    <name type="scientific">Tessaracoccus antarcticus</name>
    <dbReference type="NCBI Taxonomy" id="2479848"/>
    <lineage>
        <taxon>Bacteria</taxon>
        <taxon>Bacillati</taxon>
        <taxon>Actinomycetota</taxon>
        <taxon>Actinomycetes</taxon>
        <taxon>Propionibacteriales</taxon>
        <taxon>Propionibacteriaceae</taxon>
        <taxon>Tessaracoccus</taxon>
    </lineage>
</organism>
<feature type="transmembrane region" description="Helical" evidence="7">
    <location>
        <begin position="226"/>
        <end position="248"/>
    </location>
</feature>
<gene>
    <name evidence="10" type="ORF">EAX62_05190</name>
</gene>
<feature type="transmembrane region" description="Helical" evidence="7">
    <location>
        <begin position="268"/>
        <end position="287"/>
    </location>
</feature>
<comment type="caution">
    <text evidence="10">The sequence shown here is derived from an EMBL/GenBank/DDBJ whole genome shotgun (WGS) entry which is preliminary data.</text>
</comment>
<accession>A0A3M0GAE3</accession>
<dbReference type="Pfam" id="PF12821">
    <property type="entry name" value="ThrE_2"/>
    <property type="match status" value="1"/>
</dbReference>
<evidence type="ECO:0000259" key="9">
    <source>
        <dbReference type="Pfam" id="PF12821"/>
    </source>
</evidence>
<feature type="domain" description="Threonine/serine exporter-like N-terminal" evidence="8">
    <location>
        <begin position="38"/>
        <end position="283"/>
    </location>
</feature>
<feature type="transmembrane region" description="Helical" evidence="7">
    <location>
        <begin position="195"/>
        <end position="214"/>
    </location>
</feature>
<dbReference type="PANTHER" id="PTHR34390">
    <property type="entry name" value="UPF0442 PROTEIN YJJB-RELATED"/>
    <property type="match status" value="1"/>
</dbReference>
<feature type="transmembrane region" description="Helical" evidence="7">
    <location>
        <begin position="146"/>
        <end position="165"/>
    </location>
</feature>
<evidence type="ECO:0000256" key="2">
    <source>
        <dbReference type="ARBA" id="ARBA00022475"/>
    </source>
</evidence>
<evidence type="ECO:0000259" key="8">
    <source>
        <dbReference type="Pfam" id="PF06738"/>
    </source>
</evidence>
<keyword evidence="11" id="KW-1185">Reference proteome</keyword>
<dbReference type="Pfam" id="PF06738">
    <property type="entry name" value="ThrE"/>
    <property type="match status" value="1"/>
</dbReference>
<feature type="transmembrane region" description="Helical" evidence="7">
    <location>
        <begin position="299"/>
        <end position="322"/>
    </location>
</feature>
<feature type="transmembrane region" description="Helical" evidence="7">
    <location>
        <begin position="171"/>
        <end position="188"/>
    </location>
</feature>
<feature type="transmembrane region" description="Helical" evidence="7">
    <location>
        <begin position="418"/>
        <end position="441"/>
    </location>
</feature>
<evidence type="ECO:0000256" key="3">
    <source>
        <dbReference type="ARBA" id="ARBA00022692"/>
    </source>
</evidence>
<comment type="similarity">
    <text evidence="6">Belongs to the ThrE exporter (TC 2.A.79) family.</text>
</comment>
<evidence type="ECO:0000256" key="4">
    <source>
        <dbReference type="ARBA" id="ARBA00022989"/>
    </source>
</evidence>
<dbReference type="InterPro" id="IPR024528">
    <property type="entry name" value="ThrE_2"/>
</dbReference>
<dbReference type="GO" id="GO:0015744">
    <property type="term" value="P:succinate transport"/>
    <property type="evidence" value="ECO:0007669"/>
    <property type="project" value="TreeGrafter"/>
</dbReference>
<dbReference type="InterPro" id="IPR050539">
    <property type="entry name" value="ThrE_Dicarb/AminoAcid_Exp"/>
</dbReference>
<keyword evidence="2" id="KW-1003">Cell membrane</keyword>
<dbReference type="GO" id="GO:0005886">
    <property type="term" value="C:plasma membrane"/>
    <property type="evidence" value="ECO:0007669"/>
    <property type="project" value="UniProtKB-SubCell"/>
</dbReference>
<dbReference type="RefSeq" id="WP_121900533.1">
    <property type="nucleotide sequence ID" value="NZ_REFW01000001.1"/>
</dbReference>
<reference evidence="10 11" key="1">
    <citation type="submission" date="2018-10" db="EMBL/GenBank/DDBJ databases">
        <title>Tessaracoccus antarcticuss sp. nov., isolated from sediment.</title>
        <authorList>
            <person name="Zhou L.Y."/>
            <person name="Du Z.J."/>
        </authorList>
    </citation>
    <scope>NUCLEOTIDE SEQUENCE [LARGE SCALE GENOMIC DNA]</scope>
    <source>
        <strain evidence="10 11">JDX10</strain>
    </source>
</reference>
<sequence length="474" mass="49658">MMAKLHGMVDHLFREPVRATTSAPASDVDPRYAAAVVDLALRAAEMAVQTGAVTSDAISFALTITAAYGLTADVDVTFTSVTISYHRRGKAEPITGFRGVRQRNTNYTQLTQLLRLIDDIGTGRLGLDAARDRLDGLRSNARPYRVWVITLGQALTGVGVAAILGGRPGEMLLAALANSLMFLVQLTLTRTQLSVFFIQALGAAVPTAMAVWIMHVRSGSSGVFAMVSPSLIVAAGIVTALAGVGVVAAARDAMDGNLITAGARTFDAILQTAGIIVGVAITLWVGLKLGVQGYIAPTAGYASPSALQIVWAILIAVGLAFGFQLGLRALPFVAILAAAGFAVYQWSLPYVGNWPAAAALGAIVVGFMSQFIVGRFRIPLVALVTAGVVALMPGAALYRGLYELILTIDEPISVQAQISLGNAVMVALGLAAGSTFGAQIARPVGLPTARLFRMAEQRTLRRSRRSTISTELAR</sequence>
<proteinExistence type="inferred from homology"/>
<feature type="domain" description="Threonine/Serine exporter ThrE" evidence="9">
    <location>
        <begin position="308"/>
        <end position="434"/>
    </location>
</feature>
<evidence type="ECO:0000256" key="5">
    <source>
        <dbReference type="ARBA" id="ARBA00023136"/>
    </source>
</evidence>
<evidence type="ECO:0000256" key="1">
    <source>
        <dbReference type="ARBA" id="ARBA00004651"/>
    </source>
</evidence>
<name>A0A3M0GAE3_9ACTN</name>
<evidence type="ECO:0000313" key="11">
    <source>
        <dbReference type="Proteomes" id="UP000275256"/>
    </source>
</evidence>
<keyword evidence="4 7" id="KW-1133">Transmembrane helix</keyword>